<keyword evidence="2" id="KW-1185">Reference proteome</keyword>
<organism evidence="1 2">
    <name type="scientific">Calocera viscosa (strain TUFC12733)</name>
    <dbReference type="NCBI Taxonomy" id="1330018"/>
    <lineage>
        <taxon>Eukaryota</taxon>
        <taxon>Fungi</taxon>
        <taxon>Dikarya</taxon>
        <taxon>Basidiomycota</taxon>
        <taxon>Agaricomycotina</taxon>
        <taxon>Dacrymycetes</taxon>
        <taxon>Dacrymycetales</taxon>
        <taxon>Dacrymycetaceae</taxon>
        <taxon>Calocera</taxon>
    </lineage>
</organism>
<proteinExistence type="predicted"/>
<evidence type="ECO:0000313" key="1">
    <source>
        <dbReference type="EMBL" id="KZO93732.1"/>
    </source>
</evidence>
<dbReference type="Proteomes" id="UP000076738">
    <property type="component" value="Unassembled WGS sequence"/>
</dbReference>
<name>A0A167JMT5_CALVF</name>
<gene>
    <name evidence="1" type="ORF">CALVIDRAFT_566212</name>
</gene>
<sequence>MLFLLSYADYLERPNSVFYEIVDAARRHPGLEVADVWGPGWQDWDDSLPVSVNIARRVLPPRAAIG</sequence>
<protein>
    <submittedName>
        <fullName evidence="1">Uncharacterized protein</fullName>
    </submittedName>
</protein>
<dbReference type="AlphaFoldDB" id="A0A167JMT5"/>
<dbReference type="OrthoDB" id="3338772at2759"/>
<accession>A0A167JMT5</accession>
<reference evidence="1 2" key="1">
    <citation type="journal article" date="2016" name="Mol. Biol. Evol.">
        <title>Comparative Genomics of Early-Diverging Mushroom-Forming Fungi Provides Insights into the Origins of Lignocellulose Decay Capabilities.</title>
        <authorList>
            <person name="Nagy L.G."/>
            <person name="Riley R."/>
            <person name="Tritt A."/>
            <person name="Adam C."/>
            <person name="Daum C."/>
            <person name="Floudas D."/>
            <person name="Sun H."/>
            <person name="Yadav J.S."/>
            <person name="Pangilinan J."/>
            <person name="Larsson K.H."/>
            <person name="Matsuura K."/>
            <person name="Barry K."/>
            <person name="Labutti K."/>
            <person name="Kuo R."/>
            <person name="Ohm R.A."/>
            <person name="Bhattacharya S.S."/>
            <person name="Shirouzu T."/>
            <person name="Yoshinaga Y."/>
            <person name="Martin F.M."/>
            <person name="Grigoriev I.V."/>
            <person name="Hibbett D.S."/>
        </authorList>
    </citation>
    <scope>NUCLEOTIDE SEQUENCE [LARGE SCALE GENOMIC DNA]</scope>
    <source>
        <strain evidence="1 2">TUFC12733</strain>
    </source>
</reference>
<evidence type="ECO:0000313" key="2">
    <source>
        <dbReference type="Proteomes" id="UP000076738"/>
    </source>
</evidence>
<dbReference type="EMBL" id="KV417299">
    <property type="protein sequence ID" value="KZO93732.1"/>
    <property type="molecule type" value="Genomic_DNA"/>
</dbReference>